<evidence type="ECO:0000313" key="2">
    <source>
        <dbReference type="EMBL" id="GIM77475.1"/>
    </source>
</evidence>
<dbReference type="AlphaFoldDB" id="A0A919SR32"/>
<protein>
    <submittedName>
        <fullName evidence="2">Uncharacterized protein</fullName>
    </submittedName>
</protein>
<sequence>MIGGVVFEGVGDGDFEGVFFLDLLGEADGEAEGEAGAEADGDNEGEEEATTGGDARFTALSVITWVAGGSLAIIMATVTTTIEPAVTRPAASAIPSCFLVSDTGFPQFAHRRAERRNPTPSAITARIHNPV</sequence>
<keyword evidence="3" id="KW-1185">Reference proteome</keyword>
<feature type="compositionally biased region" description="Acidic residues" evidence="1">
    <location>
        <begin position="30"/>
        <end position="49"/>
    </location>
</feature>
<comment type="caution">
    <text evidence="2">The sequence shown here is derived from an EMBL/GenBank/DDBJ whole genome shotgun (WGS) entry which is preliminary data.</text>
</comment>
<dbReference type="EMBL" id="BOQP01000030">
    <property type="protein sequence ID" value="GIM77475.1"/>
    <property type="molecule type" value="Genomic_DNA"/>
</dbReference>
<dbReference type="Proteomes" id="UP000680865">
    <property type="component" value="Unassembled WGS sequence"/>
</dbReference>
<evidence type="ECO:0000256" key="1">
    <source>
        <dbReference type="SAM" id="MobiDB-lite"/>
    </source>
</evidence>
<feature type="region of interest" description="Disordered" evidence="1">
    <location>
        <begin position="30"/>
        <end position="53"/>
    </location>
</feature>
<organism evidence="2 3">
    <name type="scientific">Winogradskya consettensis</name>
    <dbReference type="NCBI Taxonomy" id="113560"/>
    <lineage>
        <taxon>Bacteria</taxon>
        <taxon>Bacillati</taxon>
        <taxon>Actinomycetota</taxon>
        <taxon>Actinomycetes</taxon>
        <taxon>Micromonosporales</taxon>
        <taxon>Micromonosporaceae</taxon>
        <taxon>Winogradskya</taxon>
    </lineage>
</organism>
<gene>
    <name evidence="2" type="ORF">Aco04nite_55530</name>
</gene>
<name>A0A919SR32_9ACTN</name>
<proteinExistence type="predicted"/>
<accession>A0A919SR32</accession>
<reference evidence="2" key="1">
    <citation type="submission" date="2021-03" db="EMBL/GenBank/DDBJ databases">
        <title>Whole genome shotgun sequence of Actinoplanes consettensis NBRC 14913.</title>
        <authorList>
            <person name="Komaki H."/>
            <person name="Tamura T."/>
        </authorList>
    </citation>
    <scope>NUCLEOTIDE SEQUENCE</scope>
    <source>
        <strain evidence="2">NBRC 14913</strain>
    </source>
</reference>
<evidence type="ECO:0000313" key="3">
    <source>
        <dbReference type="Proteomes" id="UP000680865"/>
    </source>
</evidence>